<dbReference type="HOGENOM" id="CLU_2797183_0_0_1"/>
<sequence>MFEFYSVESLPTVASCSDPEVIKLLKMQKVPLAEPIPTITSDVHLLIGQDQLGRCCALVSGDFQTMRG</sequence>
<reference evidence="2" key="1">
    <citation type="submission" date="2011-05" db="EMBL/GenBank/DDBJ databases">
        <authorList>
            <person name="Richards S.R."/>
            <person name="Qu J."/>
            <person name="Jiang H."/>
            <person name="Jhangiani S.N."/>
            <person name="Agravi P."/>
            <person name="Goodspeed R."/>
            <person name="Gross S."/>
            <person name="Mandapat C."/>
            <person name="Jackson L."/>
            <person name="Mathew T."/>
            <person name="Pu L."/>
            <person name="Thornton R."/>
            <person name="Saada N."/>
            <person name="Wilczek-Boney K.B."/>
            <person name="Lee S."/>
            <person name="Kovar C."/>
            <person name="Wu Y."/>
            <person name="Scherer S.E."/>
            <person name="Worley K.C."/>
            <person name="Muzny D.M."/>
            <person name="Gibbs R."/>
        </authorList>
    </citation>
    <scope>NUCLEOTIDE SEQUENCE</scope>
    <source>
        <strain evidence="2">Brora</strain>
    </source>
</reference>
<protein>
    <submittedName>
        <fullName evidence="1">Uncharacterized protein</fullName>
    </submittedName>
</protein>
<accession>T1IL27</accession>
<organism evidence="1 2">
    <name type="scientific">Strigamia maritima</name>
    <name type="common">European centipede</name>
    <name type="synonym">Geophilus maritimus</name>
    <dbReference type="NCBI Taxonomy" id="126957"/>
    <lineage>
        <taxon>Eukaryota</taxon>
        <taxon>Metazoa</taxon>
        <taxon>Ecdysozoa</taxon>
        <taxon>Arthropoda</taxon>
        <taxon>Myriapoda</taxon>
        <taxon>Chilopoda</taxon>
        <taxon>Pleurostigmophora</taxon>
        <taxon>Geophilomorpha</taxon>
        <taxon>Linotaeniidae</taxon>
        <taxon>Strigamia</taxon>
    </lineage>
</organism>
<dbReference type="Proteomes" id="UP000014500">
    <property type="component" value="Unassembled WGS sequence"/>
</dbReference>
<name>T1IL27_STRMM</name>
<dbReference type="EnsemblMetazoa" id="SMAR001645-RA">
    <property type="protein sequence ID" value="SMAR001645-PA"/>
    <property type="gene ID" value="SMAR001645"/>
</dbReference>
<dbReference type="AlphaFoldDB" id="T1IL27"/>
<dbReference type="EMBL" id="JH430701">
    <property type="status" value="NOT_ANNOTATED_CDS"/>
    <property type="molecule type" value="Genomic_DNA"/>
</dbReference>
<reference evidence="1" key="2">
    <citation type="submission" date="2015-02" db="UniProtKB">
        <authorList>
            <consortium name="EnsemblMetazoa"/>
        </authorList>
    </citation>
    <scope>IDENTIFICATION</scope>
</reference>
<keyword evidence="2" id="KW-1185">Reference proteome</keyword>
<evidence type="ECO:0000313" key="1">
    <source>
        <dbReference type="EnsemblMetazoa" id="SMAR001645-PA"/>
    </source>
</evidence>
<evidence type="ECO:0000313" key="2">
    <source>
        <dbReference type="Proteomes" id="UP000014500"/>
    </source>
</evidence>
<proteinExistence type="predicted"/>